<dbReference type="InterPro" id="IPR000731">
    <property type="entry name" value="SSD"/>
</dbReference>
<name>A0ABS6U2N5_9PSEU</name>
<feature type="transmembrane region" description="Helical" evidence="2">
    <location>
        <begin position="981"/>
        <end position="1007"/>
    </location>
</feature>
<accession>A0ABS6U2N5</accession>
<dbReference type="PANTHER" id="PTHR32063:SF0">
    <property type="entry name" value="SWARMING MOTILITY PROTEIN SWRC"/>
    <property type="match status" value="1"/>
</dbReference>
<organism evidence="4 5">
    <name type="scientific">Pseudonocardia oceani</name>
    <dbReference type="NCBI Taxonomy" id="2792013"/>
    <lineage>
        <taxon>Bacteria</taxon>
        <taxon>Bacillati</taxon>
        <taxon>Actinomycetota</taxon>
        <taxon>Actinomycetes</taxon>
        <taxon>Pseudonocardiales</taxon>
        <taxon>Pseudonocardiaceae</taxon>
        <taxon>Pseudonocardia</taxon>
    </lineage>
</organism>
<dbReference type="RefSeq" id="WP_218588676.1">
    <property type="nucleotide sequence ID" value="NZ_JADQDE010000003.1"/>
</dbReference>
<keyword evidence="2" id="KW-0812">Transmembrane</keyword>
<comment type="caution">
    <text evidence="4">The sequence shown here is derived from an EMBL/GenBank/DDBJ whole genome shotgun (WGS) entry which is preliminary data.</text>
</comment>
<feature type="transmembrane region" description="Helical" evidence="2">
    <location>
        <begin position="876"/>
        <end position="898"/>
    </location>
</feature>
<reference evidence="4 5" key="1">
    <citation type="submission" date="2020-11" db="EMBL/GenBank/DDBJ databases">
        <title>Pseudonocardia abyssalis sp. nov. and Pseudonocardia oceani sp. nov., description and phylogenomic analysis of two novel actinomycetes isolated from the deep Southern Ocean.</title>
        <authorList>
            <person name="Parra J."/>
        </authorList>
    </citation>
    <scope>NUCLEOTIDE SEQUENCE [LARGE SCALE GENOMIC DNA]</scope>
    <source>
        <strain evidence="5">KRD185</strain>
    </source>
</reference>
<dbReference type="Pfam" id="PF00873">
    <property type="entry name" value="ACR_tran"/>
    <property type="match status" value="1"/>
</dbReference>
<proteinExistence type="predicted"/>
<feature type="transmembrane region" description="Helical" evidence="2">
    <location>
        <begin position="432"/>
        <end position="452"/>
    </location>
</feature>
<dbReference type="Pfam" id="PF13620">
    <property type="entry name" value="CarboxypepD_reg"/>
    <property type="match status" value="2"/>
</dbReference>
<feature type="transmembrane region" description="Helical" evidence="2">
    <location>
        <begin position="364"/>
        <end position="381"/>
    </location>
</feature>
<evidence type="ECO:0000256" key="2">
    <source>
        <dbReference type="SAM" id="Phobius"/>
    </source>
</evidence>
<keyword evidence="2" id="KW-1133">Transmembrane helix</keyword>
<feature type="transmembrane region" description="Helical" evidence="2">
    <location>
        <begin position="527"/>
        <end position="547"/>
    </location>
</feature>
<dbReference type="InterPro" id="IPR001036">
    <property type="entry name" value="Acrflvin-R"/>
</dbReference>
<gene>
    <name evidence="4" type="ORF">I4I82_01750</name>
</gene>
<keyword evidence="5" id="KW-1185">Reference proteome</keyword>
<feature type="transmembrane region" description="Helical" evidence="2">
    <location>
        <begin position="904"/>
        <end position="927"/>
    </location>
</feature>
<evidence type="ECO:0000256" key="1">
    <source>
        <dbReference type="SAM" id="MobiDB-lite"/>
    </source>
</evidence>
<evidence type="ECO:0000313" key="5">
    <source>
        <dbReference type="Proteomes" id="UP000694300"/>
    </source>
</evidence>
<evidence type="ECO:0000313" key="4">
    <source>
        <dbReference type="EMBL" id="MBW0126421.1"/>
    </source>
</evidence>
<feature type="region of interest" description="Disordered" evidence="1">
    <location>
        <begin position="1013"/>
        <end position="1040"/>
    </location>
</feature>
<evidence type="ECO:0000259" key="3">
    <source>
        <dbReference type="PROSITE" id="PS50156"/>
    </source>
</evidence>
<sequence>MTWLARLSLTNRAIVGLVTLLVLAFGVVAATSLRQELLPSLELPVLTVVTPYPGASPESVERQVTDPIETAVDGVDGLIGSSSTSSGSVSAITLEFAYGTDIDESATAVERAVVGIALPDGVTPTVSAITTDAIPVLQLAASSTLADDQLAAVLRDDVRPLLGALDGVGQVTLSGIADPRVTIDLDAAAAADRGVSPASISQVLQANGVRVPAGELTPDTQPVAVEVGTPITAVEQLSELFVVPAAPGADPVRLGDIAVVTAEPAPATGYTRTNGAASIGIGITKLPDANTIAVSEEVTEALGEVTDLLGGAAQDAEVTVVFDQAPFIEQSVEDLTTEGLLGLLFAVLVILGFLLSARATVATAVSIPLSVLLALIVLYLGGNTLNILTLGALTVAVGRVVDDSIVVIENIKRHIGYGGPRRAAILTAIREVAGAITASTITTVAVFLPIAFVGGQVGELFRPFAVTVTAALLASLLVSLTVVPVLASVFLRSPSAPAHAESRVTEEPTALQRGYLPVLNGALARPVLSLALAVAVLGGTVALVPLLETNFLGSTGGDTLTVTQELDPGTGLPQADAAARQVEEVLAGTDEVENYQVTVGSPAGGAVLLGPPGDLESTATRFAVTLAEDADVEAVAADLRETFDGLNDAGTLTVTAGQGGFGADELAVDVRAQDPEVLAEAAATVQGAVEAIPGATDVRNNLAAEQTTVDVAVDRRLAAEQGLTEAAVGQAVATALRGSTAGTVTIDGVEQDVVLRTGDAPADLAALRALPLGAVTLADIATITETTTVPTIVRTDGERSAQITARPDAEDLGAVTSDLRAELDELDLPPGATAEIGGISADQEEAFTQLGLALLAAIAVVYLVMVVTFRSLLQPLLLLVSIPFAATGALGLLLITGIPLGVPALIGMLLLVGIVVTNAIVLIDLVNQYRRAGHTVHEALVEGSAQRLRPILMTAVATVFALLPLALGFTGGGGGFIAQPLAVVVIGGLVTSTLLTLVLVPVLYLLVERRGDGRSSADDTADERFASRGPAGDSQAPARRKPLAVVAPGAGAGATAGASMPVNTAGVADGFAVTPEPHTFQKAPAGPALYGRLTDREGNPLAAAAVAVFDNTGSQVAATYSDGRGDYRADLPEAGEYLLVGQSGGREPATEWVEVTEAAVRHDLAVDGPACVTGRIRTASGAGVPALVTVVDLAGQRVAGGRADTDGRYLLTHIPAGEHRLLAAPTSGPSASMLIQVPQTGTVHQDIDLAPAGEVTGTVRSRQGMPIGGAVATVRDADGTVVATGRTAADGSFRLTGLPEGTYTVTASNGLPATGTVDVRHDGAVSTSLELGDPVIPSEAENGRVT</sequence>
<feature type="transmembrane region" description="Helical" evidence="2">
    <location>
        <begin position="850"/>
        <end position="869"/>
    </location>
</feature>
<feature type="compositionally biased region" description="Basic and acidic residues" evidence="1">
    <location>
        <begin position="1013"/>
        <end position="1026"/>
    </location>
</feature>
<feature type="transmembrane region" description="Helical" evidence="2">
    <location>
        <begin position="464"/>
        <end position="491"/>
    </location>
</feature>
<dbReference type="PANTHER" id="PTHR32063">
    <property type="match status" value="1"/>
</dbReference>
<dbReference type="PROSITE" id="PS50156">
    <property type="entry name" value="SSD"/>
    <property type="match status" value="1"/>
</dbReference>
<dbReference type="EMBL" id="JADQDF010000001">
    <property type="protein sequence ID" value="MBW0126421.1"/>
    <property type="molecule type" value="Genomic_DNA"/>
</dbReference>
<feature type="domain" description="SSD" evidence="3">
    <location>
        <begin position="335"/>
        <end position="489"/>
    </location>
</feature>
<protein>
    <submittedName>
        <fullName evidence="4">Efflux RND transporter permease subunit</fullName>
    </submittedName>
</protein>
<feature type="transmembrane region" description="Helical" evidence="2">
    <location>
        <begin position="948"/>
        <end position="969"/>
    </location>
</feature>
<dbReference type="Proteomes" id="UP000694300">
    <property type="component" value="Unassembled WGS sequence"/>
</dbReference>
<keyword evidence="2" id="KW-0472">Membrane</keyword>